<dbReference type="RefSeq" id="WP_089530214.1">
    <property type="nucleotide sequence ID" value="NZ_CP022437.1"/>
</dbReference>
<protein>
    <submittedName>
        <fullName evidence="4">Spore gernimation protein GerD</fullName>
    </submittedName>
</protein>
<keyword evidence="5" id="KW-1185">Reference proteome</keyword>
<feature type="compositionally biased region" description="Gly residues" evidence="1">
    <location>
        <begin position="194"/>
        <end position="205"/>
    </location>
</feature>
<name>A0A221M7M2_9BACI</name>
<feature type="signal peptide" evidence="2">
    <location>
        <begin position="1"/>
        <end position="19"/>
    </location>
</feature>
<accession>A0A221M7M2</accession>
<organism evidence="4 5">
    <name type="scientific">Virgibacillus necropolis</name>
    <dbReference type="NCBI Taxonomy" id="163877"/>
    <lineage>
        <taxon>Bacteria</taxon>
        <taxon>Bacillati</taxon>
        <taxon>Bacillota</taxon>
        <taxon>Bacilli</taxon>
        <taxon>Bacillales</taxon>
        <taxon>Bacillaceae</taxon>
        <taxon>Virgibacillus</taxon>
    </lineage>
</organism>
<evidence type="ECO:0000313" key="5">
    <source>
        <dbReference type="Proteomes" id="UP000204391"/>
    </source>
</evidence>
<feature type="region of interest" description="Disordered" evidence="1">
    <location>
        <begin position="179"/>
        <end position="205"/>
    </location>
</feature>
<dbReference type="EMBL" id="CP022437">
    <property type="protein sequence ID" value="ASN03640.1"/>
    <property type="molecule type" value="Genomic_DNA"/>
</dbReference>
<gene>
    <name evidence="4" type="ORF">CFK40_00750</name>
</gene>
<feature type="domain" description="Spore germination GerD central core" evidence="3">
    <location>
        <begin position="65"/>
        <end position="178"/>
    </location>
</feature>
<evidence type="ECO:0000256" key="2">
    <source>
        <dbReference type="SAM" id="SignalP"/>
    </source>
</evidence>
<proteinExistence type="predicted"/>
<reference evidence="4 5" key="1">
    <citation type="journal article" date="2003" name="Int. J. Syst. Evol. Microbiol.">
        <title>Virgibacillus carmonensis sp. nov., Virgibacillus necropolis sp. nov. and Virgibacillus picturae sp. nov., three novel species isolated from deteriorated mural paintings, transfer of the species of the genus salibacillus to Virgibacillus, as Virgibacillus marismortui comb. nov. and Virgibacillus salexigens comb. nov., and emended description of the genus Virgibacillus.</title>
        <authorList>
            <person name="Heyrman J."/>
            <person name="Logan N.A."/>
            <person name="Busse H.J."/>
            <person name="Balcaen A."/>
            <person name="Lebbe L."/>
            <person name="Rodriguez-Diaz M."/>
            <person name="Swings J."/>
            <person name="De Vos P."/>
        </authorList>
    </citation>
    <scope>NUCLEOTIDE SEQUENCE [LARGE SCALE GENOMIC DNA]</scope>
    <source>
        <strain evidence="4 5">LMG 19488</strain>
    </source>
</reference>
<evidence type="ECO:0000313" key="4">
    <source>
        <dbReference type="EMBL" id="ASN03640.1"/>
    </source>
</evidence>
<dbReference type="InterPro" id="IPR041262">
    <property type="entry name" value="GerD_central"/>
</dbReference>
<dbReference type="KEGG" id="vne:CFK40_00750"/>
<dbReference type="NCBIfam" id="NF040801">
    <property type="entry name" value="spore_GerD"/>
    <property type="match status" value="1"/>
</dbReference>
<dbReference type="Proteomes" id="UP000204391">
    <property type="component" value="Chromosome"/>
</dbReference>
<dbReference type="OrthoDB" id="2375836at2"/>
<evidence type="ECO:0000256" key="1">
    <source>
        <dbReference type="SAM" id="MobiDB-lite"/>
    </source>
</evidence>
<dbReference type="AlphaFoldDB" id="A0A221M7M2"/>
<dbReference type="PROSITE" id="PS51257">
    <property type="entry name" value="PROKAR_LIPOPROTEIN"/>
    <property type="match status" value="1"/>
</dbReference>
<feature type="chain" id="PRO_5039207595" evidence="2">
    <location>
        <begin position="20"/>
        <end position="205"/>
    </location>
</feature>
<keyword evidence="2" id="KW-0732">Signal</keyword>
<evidence type="ECO:0000259" key="3">
    <source>
        <dbReference type="Pfam" id="PF17898"/>
    </source>
</evidence>
<dbReference type="Pfam" id="PF17898">
    <property type="entry name" value="GerD"/>
    <property type="match status" value="1"/>
</dbReference>
<sequence>MLRLLFVLFIGLTCLTLSACTNESAASKEVDYEATKKMVVDILQTEDGKKALQEILKDEKMKESLVIDANVVKSAINDALSSEKGKEMWKKLFEDPKFVETYAKSMSEQHKKLIKSLMNDAEYQKQMLELLKNPEVTKQMIEAMKSQEFTAQLEESIQKTLETPVFQAKIQDILLKAASEQQKGKQGKEKPQGGSEGEGAGGGGE</sequence>
<feature type="compositionally biased region" description="Basic and acidic residues" evidence="1">
    <location>
        <begin position="182"/>
        <end position="191"/>
    </location>
</feature>